<protein>
    <submittedName>
        <fullName evidence="1">Uncharacterized protein</fullName>
    </submittedName>
</protein>
<evidence type="ECO:0000313" key="1">
    <source>
        <dbReference type="EMBL" id="CZR55957.1"/>
    </source>
</evidence>
<organism evidence="1 2">
    <name type="scientific">Phialocephala subalpina</name>
    <dbReference type="NCBI Taxonomy" id="576137"/>
    <lineage>
        <taxon>Eukaryota</taxon>
        <taxon>Fungi</taxon>
        <taxon>Dikarya</taxon>
        <taxon>Ascomycota</taxon>
        <taxon>Pezizomycotina</taxon>
        <taxon>Leotiomycetes</taxon>
        <taxon>Helotiales</taxon>
        <taxon>Mollisiaceae</taxon>
        <taxon>Phialocephala</taxon>
        <taxon>Phialocephala fortinii species complex</taxon>
    </lineage>
</organism>
<name>A0A1L7WT64_9HELO</name>
<gene>
    <name evidence="1" type="ORF">PAC_05845</name>
</gene>
<dbReference type="AlphaFoldDB" id="A0A1L7WT64"/>
<proteinExistence type="predicted"/>
<dbReference type="EMBL" id="FJOG01000007">
    <property type="protein sequence ID" value="CZR55957.1"/>
    <property type="molecule type" value="Genomic_DNA"/>
</dbReference>
<evidence type="ECO:0000313" key="2">
    <source>
        <dbReference type="Proteomes" id="UP000184330"/>
    </source>
</evidence>
<keyword evidence="2" id="KW-1185">Reference proteome</keyword>
<dbReference type="Proteomes" id="UP000184330">
    <property type="component" value="Unassembled WGS sequence"/>
</dbReference>
<sequence length="197" mass="21860">MLHPYRDLCLLNLSIPVFRSVYLKSTRKVVTHLVVSATLSLSDYDASSSSHLLVVALTWKQAQGMLAYAGGNGFNCSTSVGALMVWLSLQNTENKKTNIAIIGTDNDTDLRCYDHPWGPKSSMLRQMSIELNPYPPAQANGEVSSFETPEVGQCSFSFPQLITTQPEVRVERYVPPRPRPYSAADSLYDLGTLIDRE</sequence>
<accession>A0A1L7WT64</accession>
<reference evidence="1 2" key="1">
    <citation type="submission" date="2016-03" db="EMBL/GenBank/DDBJ databases">
        <authorList>
            <person name="Ploux O."/>
        </authorList>
    </citation>
    <scope>NUCLEOTIDE SEQUENCE [LARGE SCALE GENOMIC DNA]</scope>
    <source>
        <strain evidence="1 2">UAMH 11012</strain>
    </source>
</reference>